<dbReference type="InterPro" id="IPR032710">
    <property type="entry name" value="NTF2-like_dom_sf"/>
</dbReference>
<sequence length="148" mass="16796">MPVRPVGRARRADACHTLQTMDRDRVRAWVTAYERAWRAPGTDGLSELFTPDASYRQSPYMEPVRGLPAISRMWEAEREGPGETFRMTSGLVAVDGGTAVVRVEIQYGEPVRQEYRDLWIVEFAPDGRCRAFEEWPFLPGRPYSASGS</sequence>
<name>A0ABN1E5S1_SACER</name>
<proteinExistence type="predicted"/>
<keyword evidence="3" id="KW-1185">Reference proteome</keyword>
<dbReference type="SUPFAM" id="SSF54427">
    <property type="entry name" value="NTF2-like"/>
    <property type="match status" value="1"/>
</dbReference>
<evidence type="ECO:0000313" key="3">
    <source>
        <dbReference type="Proteomes" id="UP001500729"/>
    </source>
</evidence>
<dbReference type="EMBL" id="BAAAGS010000082">
    <property type="protein sequence ID" value="GAA0559714.1"/>
    <property type="molecule type" value="Genomic_DNA"/>
</dbReference>
<organism evidence="2 3">
    <name type="scientific">Saccharopolyspora erythraea</name>
    <name type="common">Streptomyces erythraeus</name>
    <dbReference type="NCBI Taxonomy" id="1836"/>
    <lineage>
        <taxon>Bacteria</taxon>
        <taxon>Bacillati</taxon>
        <taxon>Actinomycetota</taxon>
        <taxon>Actinomycetes</taxon>
        <taxon>Pseudonocardiales</taxon>
        <taxon>Pseudonocardiaceae</taxon>
        <taxon>Saccharopolyspora</taxon>
    </lineage>
</organism>
<dbReference type="Gene3D" id="3.10.450.50">
    <property type="match status" value="1"/>
</dbReference>
<gene>
    <name evidence="2" type="ORF">GCM10009533_66190</name>
</gene>
<comment type="caution">
    <text evidence="2">The sequence shown here is derived from an EMBL/GenBank/DDBJ whole genome shotgun (WGS) entry which is preliminary data.</text>
</comment>
<dbReference type="Proteomes" id="UP001500729">
    <property type="component" value="Unassembled WGS sequence"/>
</dbReference>
<dbReference type="CDD" id="cd00531">
    <property type="entry name" value="NTF2_like"/>
    <property type="match status" value="1"/>
</dbReference>
<evidence type="ECO:0000313" key="2">
    <source>
        <dbReference type="EMBL" id="GAA0559714.1"/>
    </source>
</evidence>
<reference evidence="2 3" key="1">
    <citation type="journal article" date="2019" name="Int. J. Syst. Evol. Microbiol.">
        <title>The Global Catalogue of Microorganisms (GCM) 10K type strain sequencing project: providing services to taxonomists for standard genome sequencing and annotation.</title>
        <authorList>
            <consortium name="The Broad Institute Genomics Platform"/>
            <consortium name="The Broad Institute Genome Sequencing Center for Infectious Disease"/>
            <person name="Wu L."/>
            <person name="Ma J."/>
        </authorList>
    </citation>
    <scope>NUCLEOTIDE SEQUENCE [LARGE SCALE GENOMIC DNA]</scope>
    <source>
        <strain evidence="2 3">JCM 10303</strain>
    </source>
</reference>
<protein>
    <recommendedName>
        <fullName evidence="1">SnoaL-like domain-containing protein</fullName>
    </recommendedName>
</protein>
<feature type="domain" description="SnoaL-like" evidence="1">
    <location>
        <begin position="30"/>
        <end position="128"/>
    </location>
</feature>
<accession>A0ABN1E5S1</accession>
<dbReference type="InterPro" id="IPR037401">
    <property type="entry name" value="SnoaL-like"/>
</dbReference>
<dbReference type="Pfam" id="PF12680">
    <property type="entry name" value="SnoaL_2"/>
    <property type="match status" value="1"/>
</dbReference>
<evidence type="ECO:0000259" key="1">
    <source>
        <dbReference type="Pfam" id="PF12680"/>
    </source>
</evidence>